<evidence type="ECO:0000256" key="1">
    <source>
        <dbReference type="ARBA" id="ARBA00000141"/>
    </source>
</evidence>
<dbReference type="Gene3D" id="3.40.50.10990">
    <property type="entry name" value="GTP cyclohydrolase II"/>
    <property type="match status" value="1"/>
</dbReference>
<dbReference type="GO" id="GO:0009231">
    <property type="term" value="P:riboflavin biosynthetic process"/>
    <property type="evidence" value="ECO:0007669"/>
    <property type="project" value="UniProtKB-UniRule"/>
</dbReference>
<dbReference type="Proteomes" id="UP000005089">
    <property type="component" value="Unassembled WGS sequence"/>
</dbReference>
<dbReference type="InterPro" id="IPR036144">
    <property type="entry name" value="RibA-like_sf"/>
</dbReference>
<comment type="similarity">
    <text evidence="6">In the C-terminal section; belongs to the GTP cyclohydrolase II family.</text>
</comment>
<dbReference type="InterPro" id="IPR032677">
    <property type="entry name" value="GTP_cyclohydro_II"/>
</dbReference>
<name>C3XBW9_OXAFO</name>
<dbReference type="SUPFAM" id="SSF142695">
    <property type="entry name" value="RibA-like"/>
    <property type="match status" value="1"/>
</dbReference>
<evidence type="ECO:0000256" key="8">
    <source>
        <dbReference type="ARBA" id="ARBA00018836"/>
    </source>
</evidence>
<dbReference type="InterPro" id="IPR017945">
    <property type="entry name" value="DHBP_synth_RibB-like_a/b_dom"/>
</dbReference>
<evidence type="ECO:0000256" key="4">
    <source>
        <dbReference type="ARBA" id="ARBA00004904"/>
    </source>
</evidence>
<dbReference type="Gene3D" id="3.90.870.10">
    <property type="entry name" value="DHBP synthase"/>
    <property type="match status" value="1"/>
</dbReference>
<comment type="pathway">
    <text evidence="4 14">Cofactor biosynthesis; riboflavin biosynthesis; 2-hydroxy-3-oxobutyl phosphate from D-ribulose 5-phosphate: step 1/1.</text>
</comment>
<evidence type="ECO:0000256" key="9">
    <source>
        <dbReference type="ARBA" id="ARBA00022619"/>
    </source>
</evidence>
<sequence>MSISPTQEIIDELRAGRMVILVDDEDRENEGDLMIAADFVTPEAINFMAKYARGLVCLTLNRERCDQLGLAPMARDNRSSYNTAFTTSIEAAEGVTTGISAYDRARTVQVAVAKNAKPQDIVQPGHIFPITAKEGGVLMRAGHTEAGCDLTALAGLTPASVICEIMNEDGSMARLPELLEFADKHHLKIGTIADLISYRNQHESIIERIAENELNTAAGAFHGIVYRDKPSLSVHLALVKGDITPDEETLVRVHQPLSMVDLIETRFTSHSWNLLDSMKKIHASERGILVLLNCSEESAESFVDNFNALGKQKTNDSASAKSEIIRNHGIGAQILRDIGVGKMKLLANPKKMPSMTTGFNLDITGYLDSKDI</sequence>
<keyword evidence="17" id="KW-1185">Reference proteome</keyword>
<feature type="site" description="Essential for catalytic activity" evidence="14">
    <location>
        <position position="164"/>
    </location>
</feature>
<evidence type="ECO:0000256" key="6">
    <source>
        <dbReference type="ARBA" id="ARBA00008976"/>
    </source>
</evidence>
<dbReference type="STRING" id="847.BRW83_0370"/>
<dbReference type="EMBL" id="GG658170">
    <property type="protein sequence ID" value="EEO30695.1"/>
    <property type="molecule type" value="Genomic_DNA"/>
</dbReference>
<dbReference type="NCBIfam" id="TIGR00506">
    <property type="entry name" value="ribB"/>
    <property type="match status" value="1"/>
</dbReference>
<feature type="binding site" evidence="14">
    <location>
        <position position="32"/>
    </location>
    <ligand>
        <name>D-ribulose 5-phosphate</name>
        <dbReference type="ChEBI" id="CHEBI:58121"/>
    </ligand>
</feature>
<keyword evidence="10 14" id="KW-0479">Metal-binding</keyword>
<feature type="binding site" evidence="14">
    <location>
        <position position="28"/>
    </location>
    <ligand>
        <name>Mg(2+)</name>
        <dbReference type="ChEBI" id="CHEBI:18420"/>
        <label>1</label>
    </ligand>
</feature>
<feature type="binding site" evidence="14">
    <location>
        <begin position="140"/>
        <end position="144"/>
    </location>
    <ligand>
        <name>D-ribulose 5-phosphate</name>
        <dbReference type="ChEBI" id="CHEBI:58121"/>
    </ligand>
</feature>
<dbReference type="FunFam" id="3.90.870.10:FF:000001">
    <property type="entry name" value="Riboflavin biosynthesis protein RibBA"/>
    <property type="match status" value="1"/>
</dbReference>
<dbReference type="GO" id="GO:0030145">
    <property type="term" value="F:manganese ion binding"/>
    <property type="evidence" value="ECO:0007669"/>
    <property type="project" value="UniProtKB-UniRule"/>
</dbReference>
<dbReference type="GO" id="GO:0000287">
    <property type="term" value="F:magnesium ion binding"/>
    <property type="evidence" value="ECO:0007669"/>
    <property type="project" value="UniProtKB-UniRule"/>
</dbReference>
<dbReference type="AlphaFoldDB" id="C3XBW9"/>
<gene>
    <name evidence="14 16" type="primary">ribB</name>
    <name evidence="16" type="ORF">OFBG_01723</name>
</gene>
<dbReference type="eggNOG" id="COG0807">
    <property type="taxonomic scope" value="Bacteria"/>
</dbReference>
<reference evidence="16 17" key="1">
    <citation type="submission" date="2009-02" db="EMBL/GenBank/DDBJ databases">
        <title>The Genome Sequence of Oxalobacter formigenes OXCC13.</title>
        <authorList>
            <consortium name="The Broad Institute Genome Sequencing Platform"/>
            <person name="Ward D."/>
            <person name="Young S.K."/>
            <person name="Kodira C.D."/>
            <person name="Zeng Q."/>
            <person name="Koehrsen M."/>
            <person name="Alvarado L."/>
            <person name="Berlin A."/>
            <person name="Borenstein D."/>
            <person name="Chen Z."/>
            <person name="Engels R."/>
            <person name="Freedman E."/>
            <person name="Gellesch M."/>
            <person name="Goldberg J."/>
            <person name="Griggs A."/>
            <person name="Gujja S."/>
            <person name="Heiman D."/>
            <person name="Hepburn T."/>
            <person name="Howarth C."/>
            <person name="Jen D."/>
            <person name="Larson L."/>
            <person name="Lewis B."/>
            <person name="Mehta T."/>
            <person name="Park D."/>
            <person name="Pearson M."/>
            <person name="Roberts A."/>
            <person name="Saif S."/>
            <person name="Shea T."/>
            <person name="Shenoy N."/>
            <person name="Sisk P."/>
            <person name="Stolte C."/>
            <person name="Sykes S."/>
            <person name="Walk T."/>
            <person name="White J."/>
            <person name="Yandava C."/>
            <person name="Allison M.J."/>
            <person name="Lander E."/>
            <person name="Nusbaum C."/>
            <person name="Galagan J."/>
            <person name="Birren B."/>
        </authorList>
    </citation>
    <scope>NUCLEOTIDE SEQUENCE [LARGE SCALE GENOMIC DNA]</scope>
    <source>
        <strain evidence="16 17">OXCC13</strain>
    </source>
</reference>
<dbReference type="GeneID" id="77134278"/>
<evidence type="ECO:0000256" key="2">
    <source>
        <dbReference type="ARBA" id="ARBA00001936"/>
    </source>
</evidence>
<dbReference type="SUPFAM" id="SSF55821">
    <property type="entry name" value="YrdC/RibB"/>
    <property type="match status" value="1"/>
</dbReference>
<dbReference type="NCBIfam" id="NF010626">
    <property type="entry name" value="PRK14019.1"/>
    <property type="match status" value="1"/>
</dbReference>
<evidence type="ECO:0000256" key="10">
    <source>
        <dbReference type="ARBA" id="ARBA00022723"/>
    </source>
</evidence>
<comment type="cofactor">
    <cofactor evidence="2">
        <name>Mn(2+)</name>
        <dbReference type="ChEBI" id="CHEBI:29035"/>
    </cofactor>
</comment>
<dbReference type="EC" id="4.1.99.12" evidence="7 14"/>
<feature type="site" description="Essential for catalytic activity" evidence="14">
    <location>
        <position position="126"/>
    </location>
</feature>
<dbReference type="UniPathway" id="UPA00275">
    <property type="reaction ID" value="UER00399"/>
</dbReference>
<evidence type="ECO:0000256" key="12">
    <source>
        <dbReference type="ARBA" id="ARBA00023211"/>
    </source>
</evidence>
<feature type="binding site" evidence="14">
    <location>
        <begin position="27"/>
        <end position="28"/>
    </location>
    <ligand>
        <name>D-ribulose 5-phosphate</name>
        <dbReference type="ChEBI" id="CHEBI:58121"/>
    </ligand>
</feature>
<evidence type="ECO:0000313" key="16">
    <source>
        <dbReference type="EMBL" id="EEO30695.1"/>
    </source>
</evidence>
<comment type="subunit">
    <text evidence="14">Homodimer.</text>
</comment>
<keyword evidence="13 14" id="KW-0456">Lyase</keyword>
<keyword evidence="9 14" id="KW-0686">Riboflavin biosynthesis</keyword>
<evidence type="ECO:0000256" key="11">
    <source>
        <dbReference type="ARBA" id="ARBA00022842"/>
    </source>
</evidence>
<dbReference type="OrthoDB" id="9793111at2"/>
<comment type="function">
    <text evidence="3 14">Catalyzes the conversion of D-ribulose 5-phosphate to formate and 3,4-dihydroxy-2-butanone 4-phosphate.</text>
</comment>
<dbReference type="Pfam" id="PF00925">
    <property type="entry name" value="GTP_cyclohydro2"/>
    <property type="match status" value="1"/>
</dbReference>
<proteinExistence type="inferred from homology"/>
<comment type="cofactor">
    <cofactor evidence="14">
        <name>Mg(2+)</name>
        <dbReference type="ChEBI" id="CHEBI:18420"/>
    </cofactor>
    <cofactor evidence="14">
        <name>Mn(2+)</name>
        <dbReference type="ChEBI" id="CHEBI:29035"/>
    </cofactor>
    <text evidence="14">Binds 2 divalent metal cations per subunit. Magnesium or manganese.</text>
</comment>
<evidence type="ECO:0000256" key="3">
    <source>
        <dbReference type="ARBA" id="ARBA00002284"/>
    </source>
</evidence>
<dbReference type="Pfam" id="PF00926">
    <property type="entry name" value="DHBP_synthase"/>
    <property type="match status" value="1"/>
</dbReference>
<evidence type="ECO:0000256" key="5">
    <source>
        <dbReference type="ARBA" id="ARBA00005520"/>
    </source>
</evidence>
<dbReference type="InterPro" id="IPR000422">
    <property type="entry name" value="DHBP_synthase_RibB"/>
</dbReference>
<evidence type="ECO:0000256" key="7">
    <source>
        <dbReference type="ARBA" id="ARBA00012153"/>
    </source>
</evidence>
<dbReference type="PIRSF" id="PIRSF001259">
    <property type="entry name" value="RibA"/>
    <property type="match status" value="1"/>
</dbReference>
<comment type="catalytic activity">
    <reaction evidence="1 14">
        <text>D-ribulose 5-phosphate = (2S)-2-hydroxy-3-oxobutyl phosphate + formate + H(+)</text>
        <dbReference type="Rhea" id="RHEA:18457"/>
        <dbReference type="ChEBI" id="CHEBI:15378"/>
        <dbReference type="ChEBI" id="CHEBI:15740"/>
        <dbReference type="ChEBI" id="CHEBI:58121"/>
        <dbReference type="ChEBI" id="CHEBI:58830"/>
        <dbReference type="EC" id="4.1.99.12"/>
    </reaction>
</comment>
<comment type="similarity">
    <text evidence="14">Belongs to the DHBP synthase family.</text>
</comment>
<dbReference type="GO" id="GO:0005829">
    <property type="term" value="C:cytosol"/>
    <property type="evidence" value="ECO:0007669"/>
    <property type="project" value="TreeGrafter"/>
</dbReference>
<comment type="similarity">
    <text evidence="5">In the N-terminal section; belongs to the DHBP synthase family.</text>
</comment>
<protein>
    <recommendedName>
        <fullName evidence="8 14">3,4-dihydroxy-2-butanone 4-phosphate synthase</fullName>
        <shortName evidence="14">DHBP synthase</shortName>
        <ecNumber evidence="7 14">4.1.99.12</ecNumber>
    </recommendedName>
</protein>
<evidence type="ECO:0000259" key="15">
    <source>
        <dbReference type="Pfam" id="PF00925"/>
    </source>
</evidence>
<evidence type="ECO:0000256" key="13">
    <source>
        <dbReference type="ARBA" id="ARBA00023239"/>
    </source>
</evidence>
<organism evidence="16 17">
    <name type="scientific">Oxalobacter formigenes OXCC13</name>
    <dbReference type="NCBI Taxonomy" id="556269"/>
    <lineage>
        <taxon>Bacteria</taxon>
        <taxon>Pseudomonadati</taxon>
        <taxon>Pseudomonadota</taxon>
        <taxon>Betaproteobacteria</taxon>
        <taxon>Burkholderiales</taxon>
        <taxon>Oxalobacteraceae</taxon>
        <taxon>Oxalobacter</taxon>
    </lineage>
</organism>
<evidence type="ECO:0000256" key="14">
    <source>
        <dbReference type="HAMAP-Rule" id="MF_00180"/>
    </source>
</evidence>
<feature type="binding site" evidence="14">
    <location>
        <position position="143"/>
    </location>
    <ligand>
        <name>Mg(2+)</name>
        <dbReference type="ChEBI" id="CHEBI:18420"/>
        <label>2</label>
    </ligand>
</feature>
<keyword evidence="11 14" id="KW-0460">Magnesium</keyword>
<accession>C3XBW9</accession>
<dbReference type="GO" id="GO:0008686">
    <property type="term" value="F:3,4-dihydroxy-2-butanone-4-phosphate synthase activity"/>
    <property type="evidence" value="ECO:0007669"/>
    <property type="project" value="UniProtKB-UniRule"/>
</dbReference>
<dbReference type="PANTHER" id="PTHR21327">
    <property type="entry name" value="GTP CYCLOHYDROLASE II-RELATED"/>
    <property type="match status" value="1"/>
</dbReference>
<dbReference type="RefSeq" id="WP_005882076.1">
    <property type="nucleotide sequence ID" value="NZ_CP019430.1"/>
</dbReference>
<dbReference type="PANTHER" id="PTHR21327:SF34">
    <property type="entry name" value="3,4-DIHYDROXY-2-BUTANONE 4-PHOSPHATE SYNTHASE"/>
    <property type="match status" value="1"/>
</dbReference>
<dbReference type="eggNOG" id="COG0108">
    <property type="taxonomic scope" value="Bacteria"/>
</dbReference>
<evidence type="ECO:0000313" key="17">
    <source>
        <dbReference type="Proteomes" id="UP000005089"/>
    </source>
</evidence>
<dbReference type="HOGENOM" id="CLU_020273_1_2_4"/>
<feature type="domain" description="GTP cyclohydrolase II" evidence="15">
    <location>
        <begin position="207"/>
        <end position="367"/>
    </location>
</feature>
<feature type="binding site" evidence="14">
    <location>
        <position position="28"/>
    </location>
    <ligand>
        <name>Mg(2+)</name>
        <dbReference type="ChEBI" id="CHEBI:18420"/>
        <label>2</label>
    </ligand>
</feature>
<dbReference type="GO" id="GO:0003935">
    <property type="term" value="F:GTP cyclohydrolase II activity"/>
    <property type="evidence" value="ECO:0007669"/>
    <property type="project" value="TreeGrafter"/>
</dbReference>
<dbReference type="HAMAP" id="MF_00180">
    <property type="entry name" value="RibB"/>
    <property type="match status" value="1"/>
</dbReference>
<keyword evidence="12 14" id="KW-0464">Manganese</keyword>